<comment type="caution">
    <text evidence="2">The sequence shown here is derived from an EMBL/GenBank/DDBJ whole genome shotgun (WGS) entry which is preliminary data.</text>
</comment>
<accession>A0A8H7NF29</accession>
<feature type="compositionally biased region" description="Basic and acidic residues" evidence="1">
    <location>
        <begin position="74"/>
        <end position="87"/>
    </location>
</feature>
<dbReference type="AlphaFoldDB" id="A0A8H7NF29"/>
<name>A0A8H7NF29_BIOOC</name>
<sequence length="162" mass="17421">MGYGSAVVIIHLIQLRFHSQDNMSLIQRFGKAASLAITSTRPYSSTRVLRFPYKDSQDRESLRPDVAENTTTARDSDIAEQHPETSFDPKTTSPEGEFRVAGKGSKGGNPLEASGANQPLSKPQGDEKTPSKNGHGKETSKTGKPSRVSGAPKHGKPGHPGR</sequence>
<dbReference type="Proteomes" id="UP000616885">
    <property type="component" value="Unassembled WGS sequence"/>
</dbReference>
<feature type="compositionally biased region" description="Basic and acidic residues" evidence="1">
    <location>
        <begin position="124"/>
        <end position="141"/>
    </location>
</feature>
<proteinExistence type="predicted"/>
<dbReference type="PANTHER" id="PTHR42090:SF1">
    <property type="match status" value="1"/>
</dbReference>
<protein>
    <submittedName>
        <fullName evidence="2">Uncharacterized protein</fullName>
    </submittedName>
</protein>
<organism evidence="2 3">
    <name type="scientific">Bionectria ochroleuca</name>
    <name type="common">Gliocladium roseum</name>
    <dbReference type="NCBI Taxonomy" id="29856"/>
    <lineage>
        <taxon>Eukaryota</taxon>
        <taxon>Fungi</taxon>
        <taxon>Dikarya</taxon>
        <taxon>Ascomycota</taxon>
        <taxon>Pezizomycotina</taxon>
        <taxon>Sordariomycetes</taxon>
        <taxon>Hypocreomycetidae</taxon>
        <taxon>Hypocreales</taxon>
        <taxon>Bionectriaceae</taxon>
        <taxon>Clonostachys</taxon>
    </lineage>
</organism>
<feature type="compositionally biased region" description="Basic residues" evidence="1">
    <location>
        <begin position="153"/>
        <end position="162"/>
    </location>
</feature>
<evidence type="ECO:0000313" key="3">
    <source>
        <dbReference type="Proteomes" id="UP000616885"/>
    </source>
</evidence>
<gene>
    <name evidence="2" type="ORF">IM811_010148</name>
</gene>
<evidence type="ECO:0000256" key="1">
    <source>
        <dbReference type="SAM" id="MobiDB-lite"/>
    </source>
</evidence>
<dbReference type="EMBL" id="JADCTT010000003">
    <property type="protein sequence ID" value="KAF9754707.1"/>
    <property type="molecule type" value="Genomic_DNA"/>
</dbReference>
<dbReference type="PANTHER" id="PTHR42090">
    <property type="match status" value="1"/>
</dbReference>
<evidence type="ECO:0000313" key="2">
    <source>
        <dbReference type="EMBL" id="KAF9754707.1"/>
    </source>
</evidence>
<feature type="region of interest" description="Disordered" evidence="1">
    <location>
        <begin position="54"/>
        <end position="162"/>
    </location>
</feature>
<feature type="compositionally biased region" description="Basic and acidic residues" evidence="1">
    <location>
        <begin position="54"/>
        <end position="66"/>
    </location>
</feature>
<reference evidence="2" key="1">
    <citation type="submission" date="2020-10" db="EMBL/GenBank/DDBJ databases">
        <title>High-Quality Genome Resource of Clonostachys rosea strain S41 by Oxford Nanopore Long-Read Sequencing.</title>
        <authorList>
            <person name="Wang H."/>
        </authorList>
    </citation>
    <scope>NUCLEOTIDE SEQUENCE</scope>
    <source>
        <strain evidence="2">S41</strain>
    </source>
</reference>